<dbReference type="AlphaFoldDB" id="A0A6S7KJY7"/>
<reference evidence="1" key="1">
    <citation type="submission" date="2020-04" db="EMBL/GenBank/DDBJ databases">
        <authorList>
            <person name="Alioto T."/>
            <person name="Alioto T."/>
            <person name="Gomez Garrido J."/>
        </authorList>
    </citation>
    <scope>NUCLEOTIDE SEQUENCE</scope>
    <source>
        <strain evidence="1">A484AB</strain>
    </source>
</reference>
<organism evidence="1 2">
    <name type="scientific">Paramuricea clavata</name>
    <name type="common">Red gorgonian</name>
    <name type="synonym">Violescent sea-whip</name>
    <dbReference type="NCBI Taxonomy" id="317549"/>
    <lineage>
        <taxon>Eukaryota</taxon>
        <taxon>Metazoa</taxon>
        <taxon>Cnidaria</taxon>
        <taxon>Anthozoa</taxon>
        <taxon>Octocorallia</taxon>
        <taxon>Malacalcyonacea</taxon>
        <taxon>Plexauridae</taxon>
        <taxon>Paramuricea</taxon>
    </lineage>
</organism>
<name>A0A6S7KJY7_PARCT</name>
<accession>A0A6S7KJY7</accession>
<gene>
    <name evidence="1" type="ORF">PACLA_8A037833</name>
</gene>
<feature type="non-terminal residue" evidence="1">
    <location>
        <position position="1"/>
    </location>
</feature>
<dbReference type="OrthoDB" id="5976191at2759"/>
<dbReference type="EMBL" id="CACRXK020014903">
    <property type="protein sequence ID" value="CAB4027612.1"/>
    <property type="molecule type" value="Genomic_DNA"/>
</dbReference>
<comment type="caution">
    <text evidence="1">The sequence shown here is derived from an EMBL/GenBank/DDBJ whole genome shotgun (WGS) entry which is preliminary data.</text>
</comment>
<sequence length="131" mass="14833">NDAFIGRTYLAAIDHNAHMFRKAAVTKSGQPKYNKVYSKRSKNWRVDEVKEPKSYDFWPTLATRILQKKIKDQISILRAVPVPEDHPKNIAPSIALKPIPKTSDLVQRAQSRFVTEQTNKDAIMGEGPSTS</sequence>
<keyword evidence="2" id="KW-1185">Reference proteome</keyword>
<evidence type="ECO:0000313" key="2">
    <source>
        <dbReference type="Proteomes" id="UP001152795"/>
    </source>
</evidence>
<dbReference type="Proteomes" id="UP001152795">
    <property type="component" value="Unassembled WGS sequence"/>
</dbReference>
<proteinExistence type="predicted"/>
<evidence type="ECO:0000313" key="1">
    <source>
        <dbReference type="EMBL" id="CAB4027612.1"/>
    </source>
</evidence>
<protein>
    <submittedName>
        <fullName evidence="1">Uncharacterized protein</fullName>
    </submittedName>
</protein>